<dbReference type="OrthoDB" id="9815953at2"/>
<dbReference type="AlphaFoldDB" id="A0A3D9I3W9"/>
<dbReference type="SUPFAM" id="SSF53163">
    <property type="entry name" value="HybD-like"/>
    <property type="match status" value="1"/>
</dbReference>
<dbReference type="Pfam" id="PF06866">
    <property type="entry name" value="DUF1256"/>
    <property type="match status" value="1"/>
</dbReference>
<evidence type="ECO:0000313" key="2">
    <source>
        <dbReference type="Proteomes" id="UP000256977"/>
    </source>
</evidence>
<sequence>MGEGHMIDCKPDKADRVDAAGLQAFVSRIVSDHEGKEIIYLCIGTDRSTGDSLGPLVGSLLEERGVAGVMGTLRIPCDANTLPRLAKTLPDDAIIVAIDACLGRAESVGLFLASRGPLVPARSVNGGFGAIGTYSIAGVVNENSLKPYWTLQSTSLYRVMRMAGEIADAIASAVARQASQYFKSNAERMGAYE</sequence>
<dbReference type="NCBIfam" id="TIGR02841">
    <property type="entry name" value="spore_YyaC"/>
    <property type="match status" value="1"/>
</dbReference>
<dbReference type="EMBL" id="QRDZ01000039">
    <property type="protein sequence ID" value="RED56483.1"/>
    <property type="molecule type" value="Genomic_DNA"/>
</dbReference>
<evidence type="ECO:0000313" key="1">
    <source>
        <dbReference type="EMBL" id="RED56483.1"/>
    </source>
</evidence>
<name>A0A3D9I3W9_9BACL</name>
<keyword evidence="2" id="KW-1185">Reference proteome</keyword>
<dbReference type="InterPro" id="IPR023430">
    <property type="entry name" value="Pept_HybD-like_dom_sf"/>
</dbReference>
<proteinExistence type="predicted"/>
<organism evidence="1 2">
    <name type="scientific">Cohnella phaseoli</name>
    <dbReference type="NCBI Taxonomy" id="456490"/>
    <lineage>
        <taxon>Bacteria</taxon>
        <taxon>Bacillati</taxon>
        <taxon>Bacillota</taxon>
        <taxon>Bacilli</taxon>
        <taxon>Bacillales</taxon>
        <taxon>Paenibacillaceae</taxon>
        <taxon>Cohnella</taxon>
    </lineage>
</organism>
<dbReference type="Proteomes" id="UP000256977">
    <property type="component" value="Unassembled WGS sequence"/>
</dbReference>
<comment type="caution">
    <text evidence="1">The sequence shown here is derived from an EMBL/GenBank/DDBJ whole genome shotgun (WGS) entry which is preliminary data.</text>
</comment>
<accession>A0A3D9I3W9</accession>
<dbReference type="RefSeq" id="WP_116064918.1">
    <property type="nucleotide sequence ID" value="NZ_QRDZ01000039.1"/>
</dbReference>
<reference evidence="1 2" key="1">
    <citation type="submission" date="2018-07" db="EMBL/GenBank/DDBJ databases">
        <title>Genomic Encyclopedia of Type Strains, Phase III (KMG-III): the genomes of soil and plant-associated and newly described type strains.</title>
        <authorList>
            <person name="Whitman W."/>
        </authorList>
    </citation>
    <scope>NUCLEOTIDE SEQUENCE [LARGE SCALE GENOMIC DNA]</scope>
    <source>
        <strain evidence="1 2">CECT 7287</strain>
    </source>
</reference>
<dbReference type="InterPro" id="IPR009665">
    <property type="entry name" value="YyaC"/>
</dbReference>
<gene>
    <name evidence="1" type="ORF">DFP98_13941</name>
</gene>
<protein>
    <submittedName>
        <fullName evidence="1">Putative sporulation protein YyaC</fullName>
    </submittedName>
</protein>